<protein>
    <submittedName>
        <fullName evidence="7">TonB family protein</fullName>
    </submittedName>
</protein>
<evidence type="ECO:0000313" key="7">
    <source>
        <dbReference type="EMBL" id="QDA57828.1"/>
    </source>
</evidence>
<dbReference type="Proteomes" id="UP000308149">
    <property type="component" value="Chromosome"/>
</dbReference>
<dbReference type="Pfam" id="PF03544">
    <property type="entry name" value="TonB_C"/>
    <property type="match status" value="1"/>
</dbReference>
<dbReference type="AlphaFoldDB" id="A0A5B7ZSD4"/>
<dbReference type="SUPFAM" id="SSF74653">
    <property type="entry name" value="TolA/TonB C-terminal domain"/>
    <property type="match status" value="1"/>
</dbReference>
<sequence>MEVRARDEGWQAGTGSGARAGRVRPRWRPRGAGGGCPRRIDQAGGREWLEQLRQDGAFVERALGKAGAACRRMLMPARWRWGVAMPAACIALAGCASPTHRVEAREGYLADGAVSADIVDRPDSARYQPMAGSVYLNPLPIRENAPPQYPPDLLARRLPEATVVVRIVVDETGAVARAELVDGSSGEAAFAEAVLSAVRGWTFIPLKRITGARVERLPFTQDYRFTFRQVNGRAVVEFGGRG</sequence>
<evidence type="ECO:0000259" key="6">
    <source>
        <dbReference type="Pfam" id="PF03544"/>
    </source>
</evidence>
<evidence type="ECO:0000256" key="5">
    <source>
        <dbReference type="SAM" id="MobiDB-lite"/>
    </source>
</evidence>
<keyword evidence="3" id="KW-1133">Transmembrane helix</keyword>
<evidence type="ECO:0000256" key="2">
    <source>
        <dbReference type="ARBA" id="ARBA00022692"/>
    </source>
</evidence>
<evidence type="ECO:0000313" key="8">
    <source>
        <dbReference type="Proteomes" id="UP000308149"/>
    </source>
</evidence>
<comment type="subcellular location">
    <subcellularLocation>
        <location evidence="1">Membrane</location>
        <topology evidence="1">Single-pass membrane protein</topology>
    </subcellularLocation>
</comment>
<dbReference type="EMBL" id="CP040871">
    <property type="protein sequence ID" value="QDA57828.1"/>
    <property type="molecule type" value="Genomic_DNA"/>
</dbReference>
<dbReference type="NCBIfam" id="TIGR01352">
    <property type="entry name" value="tonB_Cterm"/>
    <property type="match status" value="1"/>
</dbReference>
<dbReference type="GO" id="GO:0016020">
    <property type="term" value="C:membrane"/>
    <property type="evidence" value="ECO:0007669"/>
    <property type="project" value="UniProtKB-SubCell"/>
</dbReference>
<keyword evidence="4" id="KW-0472">Membrane</keyword>
<dbReference type="InterPro" id="IPR037682">
    <property type="entry name" value="TonB_C"/>
</dbReference>
<reference evidence="7 8" key="1">
    <citation type="submission" date="2019-06" db="EMBL/GenBank/DDBJ databases">
        <title>Thermomonas aquatica sp. nov., isolated from an industrial wastewater treatment plant.</title>
        <authorList>
            <person name="Jeon J.H."/>
            <person name="Park D.-S."/>
        </authorList>
    </citation>
    <scope>NUCLEOTIDE SEQUENCE [LARGE SCALE GENOMIC DNA]</scope>
    <source>
        <strain evidence="7 8">SY21</strain>
    </source>
</reference>
<dbReference type="GO" id="GO:0055085">
    <property type="term" value="P:transmembrane transport"/>
    <property type="evidence" value="ECO:0007669"/>
    <property type="project" value="InterPro"/>
</dbReference>
<evidence type="ECO:0000256" key="4">
    <source>
        <dbReference type="ARBA" id="ARBA00023136"/>
    </source>
</evidence>
<dbReference type="OrthoDB" id="5975705at2"/>
<dbReference type="InterPro" id="IPR006260">
    <property type="entry name" value="TonB/TolA_C"/>
</dbReference>
<evidence type="ECO:0000256" key="1">
    <source>
        <dbReference type="ARBA" id="ARBA00004167"/>
    </source>
</evidence>
<evidence type="ECO:0000256" key="3">
    <source>
        <dbReference type="ARBA" id="ARBA00022989"/>
    </source>
</evidence>
<dbReference type="KEGG" id="thes:FHQ07_11175"/>
<accession>A0A5B7ZSD4</accession>
<keyword evidence="2" id="KW-0812">Transmembrane</keyword>
<dbReference type="Gene3D" id="3.30.1150.10">
    <property type="match status" value="1"/>
</dbReference>
<keyword evidence="8" id="KW-1185">Reference proteome</keyword>
<proteinExistence type="predicted"/>
<feature type="region of interest" description="Disordered" evidence="5">
    <location>
        <begin position="1"/>
        <end position="38"/>
    </location>
</feature>
<gene>
    <name evidence="7" type="ORF">FHQ07_11175</name>
</gene>
<feature type="domain" description="TonB C-terminal" evidence="6">
    <location>
        <begin position="146"/>
        <end position="209"/>
    </location>
</feature>
<organism evidence="7 8">
    <name type="scientific">Thermomonas aquatica</name>
    <dbReference type="NCBI Taxonomy" id="2202149"/>
    <lineage>
        <taxon>Bacteria</taxon>
        <taxon>Pseudomonadati</taxon>
        <taxon>Pseudomonadota</taxon>
        <taxon>Gammaproteobacteria</taxon>
        <taxon>Lysobacterales</taxon>
        <taxon>Lysobacteraceae</taxon>
        <taxon>Thermomonas</taxon>
    </lineage>
</organism>
<name>A0A5B7ZSD4_9GAMM</name>